<dbReference type="RefSeq" id="WP_140031697.1">
    <property type="nucleotide sequence ID" value="NZ_CP137845.1"/>
</dbReference>
<organism evidence="1 2">
    <name type="scientific">Metamycoplasma equirhinis</name>
    <dbReference type="NCBI Taxonomy" id="92402"/>
    <lineage>
        <taxon>Bacteria</taxon>
        <taxon>Bacillati</taxon>
        <taxon>Mycoplasmatota</taxon>
        <taxon>Mycoplasmoidales</taxon>
        <taxon>Metamycoplasmataceae</taxon>
        <taxon>Metamycoplasma</taxon>
    </lineage>
</organism>
<evidence type="ECO:0000313" key="2">
    <source>
        <dbReference type="Proteomes" id="UP001303601"/>
    </source>
</evidence>
<dbReference type="GeneID" id="94493483"/>
<keyword evidence="2" id="KW-1185">Reference proteome</keyword>
<proteinExistence type="predicted"/>
<sequence>MIILQEYINKNNKITNNKDDNFISYKKHIDNLRLEFNNKINNFLRTKKITNIKNVNMLNAKEENNKNIDDFMYQEDWNLIDNKIYWFIKTFFDFHSKTRSVLSKLKKFLHTLNPAWDASAAISEYLSALSENGQTGFTIFDDAVLVGKTVFQILGLLKQEQEKLNYSKDFIIEMFENIYDVSKKKNIVPLRVCLETAQETLEKIDWNFKILITLAVAKRKVKIVLDYVMNKYLIARERFDNYLRSIYWGSSWY</sequence>
<dbReference type="Proteomes" id="UP001303601">
    <property type="component" value="Chromosome"/>
</dbReference>
<dbReference type="EMBL" id="CP137845">
    <property type="protein sequence ID" value="WPB54168.1"/>
    <property type="molecule type" value="Genomic_DNA"/>
</dbReference>
<protein>
    <submittedName>
        <fullName evidence="1">Uncharacterized protein</fullName>
    </submittedName>
</protein>
<accession>A0ABZ0PAV9</accession>
<gene>
    <name evidence="1" type="ORF">R9B83_01190</name>
</gene>
<reference evidence="1" key="1">
    <citation type="submission" date="2023-11" db="EMBL/GenBank/DDBJ databases">
        <title>Completed genome sequence of Mycoplasma equirhinis type strain M432/72.</title>
        <authorList>
            <person name="Spergser J."/>
        </authorList>
    </citation>
    <scope>NUCLEOTIDE SEQUENCE [LARGE SCALE GENOMIC DNA]</scope>
    <source>
        <strain evidence="1">M432/72</strain>
    </source>
</reference>
<evidence type="ECO:0000313" key="1">
    <source>
        <dbReference type="EMBL" id="WPB54168.1"/>
    </source>
</evidence>
<name>A0ABZ0PAV9_9BACT</name>